<evidence type="ECO:0000259" key="1">
    <source>
        <dbReference type="Pfam" id="PF13847"/>
    </source>
</evidence>
<dbReference type="InterPro" id="IPR025714">
    <property type="entry name" value="Methyltranfer_dom"/>
</dbReference>
<reference evidence="3 4" key="1">
    <citation type="submission" date="2020-08" db="EMBL/GenBank/DDBJ databases">
        <title>Adhaeribacter dokdonensis sp. nov., isolated from the rhizosphere of Elymus tsukushiensis, a plant native to the Dokdo Islands, Republic of Korea.</title>
        <authorList>
            <person name="Ghim S.Y."/>
        </authorList>
    </citation>
    <scope>NUCLEOTIDE SEQUENCE [LARGE SCALE GENOMIC DNA]</scope>
    <source>
        <strain evidence="3 4">KUDC8001</strain>
    </source>
</reference>
<dbReference type="SUPFAM" id="SSF46785">
    <property type="entry name" value="Winged helix' DNA-binding domain"/>
    <property type="match status" value="1"/>
</dbReference>
<dbReference type="GO" id="GO:0008168">
    <property type="term" value="F:methyltransferase activity"/>
    <property type="evidence" value="ECO:0007669"/>
    <property type="project" value="UniProtKB-KW"/>
</dbReference>
<dbReference type="InterPro" id="IPR048711">
    <property type="entry name" value="WHD_Rv2258c"/>
</dbReference>
<dbReference type="InterPro" id="IPR036390">
    <property type="entry name" value="WH_DNA-bd_sf"/>
</dbReference>
<evidence type="ECO:0000313" key="4">
    <source>
        <dbReference type="Proteomes" id="UP000514509"/>
    </source>
</evidence>
<dbReference type="Pfam" id="PF21320">
    <property type="entry name" value="WHD_Rv2258c"/>
    <property type="match status" value="1"/>
</dbReference>
<dbReference type="EMBL" id="CP055153">
    <property type="protein sequence ID" value="QMU30047.1"/>
    <property type="molecule type" value="Genomic_DNA"/>
</dbReference>
<dbReference type="CDD" id="cd02440">
    <property type="entry name" value="AdoMet_MTases"/>
    <property type="match status" value="1"/>
</dbReference>
<dbReference type="AlphaFoldDB" id="A0A7L7LBD7"/>
<keyword evidence="3" id="KW-0808">Transferase</keyword>
<name>A0A7L7LBD7_9BACT</name>
<sequence length="360" mass="40040">MNNSPPYNAAKAEYFSSFLMDTLNKSALSFMLSIGHRSGLFDKMSEMDFATSAEIARVAQLNVRYVREWLGAMVTSGVVKYSSESKTYYLPKEHAAFVTRQAGVNNIAMAMQNAAVLGEVEDEILECFIKGGGVPYSKFHRFHEVMAEESGQIVLSSLETHILPLVPELTHQLKTGINMLDVGCGSGRVINKLASLYPESQFTGMDLSAEAIANGKEEAANLNLNNVEFIRKDLSDFDQTAPEAEYDFITTFDSIHDQGQPLLVLQGIYRALKKDGIYLMQDINGTSHLEEDKKHPLGTYLYTVSCMHCMTVSLAQNGEGLGAMWGEALTKDYLNRAGFTKIKTNQLAHDIINNWYVIRK</sequence>
<dbReference type="PANTHER" id="PTHR45128:SF1">
    <property type="entry name" value="S-ADENOSYLMETHIONINE-DEPENDENT METHYLTRANSFERASE RV2258C"/>
    <property type="match status" value="1"/>
</dbReference>
<dbReference type="Pfam" id="PF13847">
    <property type="entry name" value="Methyltransf_31"/>
    <property type="match status" value="1"/>
</dbReference>
<keyword evidence="4" id="KW-1185">Reference proteome</keyword>
<dbReference type="PANTHER" id="PTHR45128">
    <property type="entry name" value="METHYLTRANSFERASE TYPE 11"/>
    <property type="match status" value="1"/>
</dbReference>
<dbReference type="InterPro" id="IPR029063">
    <property type="entry name" value="SAM-dependent_MTases_sf"/>
</dbReference>
<protein>
    <submittedName>
        <fullName evidence="3">Class I SAM-dependent methyltransferase</fullName>
    </submittedName>
</protein>
<dbReference type="InterPro" id="IPR053173">
    <property type="entry name" value="SAM-binding_MTase"/>
</dbReference>
<dbReference type="SUPFAM" id="SSF53335">
    <property type="entry name" value="S-adenosyl-L-methionine-dependent methyltransferases"/>
    <property type="match status" value="1"/>
</dbReference>
<keyword evidence="3" id="KW-0489">Methyltransferase</keyword>
<evidence type="ECO:0000313" key="3">
    <source>
        <dbReference type="EMBL" id="QMU30047.1"/>
    </source>
</evidence>
<proteinExistence type="predicted"/>
<dbReference type="KEGG" id="add:HUW48_19350"/>
<feature type="domain" description="Methyltransferase" evidence="1">
    <location>
        <begin position="174"/>
        <end position="290"/>
    </location>
</feature>
<feature type="domain" description="S-adenosylmethionine-dependent methyltransferase Rv2258c-like winged HTH" evidence="2">
    <location>
        <begin position="26"/>
        <end position="100"/>
    </location>
</feature>
<organism evidence="3 4">
    <name type="scientific">Adhaeribacter radiodurans</name>
    <dbReference type="NCBI Taxonomy" id="2745197"/>
    <lineage>
        <taxon>Bacteria</taxon>
        <taxon>Pseudomonadati</taxon>
        <taxon>Bacteroidota</taxon>
        <taxon>Cytophagia</taxon>
        <taxon>Cytophagales</taxon>
        <taxon>Hymenobacteraceae</taxon>
        <taxon>Adhaeribacter</taxon>
    </lineage>
</organism>
<evidence type="ECO:0000259" key="2">
    <source>
        <dbReference type="Pfam" id="PF21320"/>
    </source>
</evidence>
<dbReference type="Proteomes" id="UP000514509">
    <property type="component" value="Chromosome"/>
</dbReference>
<dbReference type="GO" id="GO:0032259">
    <property type="term" value="P:methylation"/>
    <property type="evidence" value="ECO:0007669"/>
    <property type="project" value="UniProtKB-KW"/>
</dbReference>
<gene>
    <name evidence="3" type="ORF">HUW48_19350</name>
</gene>
<dbReference type="Gene3D" id="3.40.50.150">
    <property type="entry name" value="Vaccinia Virus protein VP39"/>
    <property type="match status" value="1"/>
</dbReference>
<accession>A0A7L7LBD7</accession>